<proteinExistence type="predicted"/>
<dbReference type="Pfam" id="PF04245">
    <property type="entry name" value="NA37"/>
    <property type="match status" value="1"/>
</dbReference>
<evidence type="ECO:0000313" key="1">
    <source>
        <dbReference type="EMBL" id="UTJ06211.1"/>
    </source>
</evidence>
<keyword evidence="2" id="KW-1185">Reference proteome</keyword>
<organism evidence="1 2">
    <name type="scientific">Arcobacter roscoffensis</name>
    <dbReference type="NCBI Taxonomy" id="2961520"/>
    <lineage>
        <taxon>Bacteria</taxon>
        <taxon>Pseudomonadati</taxon>
        <taxon>Campylobacterota</taxon>
        <taxon>Epsilonproteobacteria</taxon>
        <taxon>Campylobacterales</taxon>
        <taxon>Arcobacteraceae</taxon>
        <taxon>Arcobacter</taxon>
    </lineage>
</organism>
<dbReference type="RefSeq" id="WP_254576391.1">
    <property type="nucleotide sequence ID" value="NZ_CP100595.1"/>
</dbReference>
<evidence type="ECO:0000313" key="2">
    <source>
        <dbReference type="Proteomes" id="UP001060012"/>
    </source>
</evidence>
<accession>A0ABY5E1Z6</accession>
<dbReference type="Proteomes" id="UP001060012">
    <property type="component" value="Chromosome"/>
</dbReference>
<sequence>MPLHEFTNLNIDRIITHEIFQRNEQREIVTPNISTALTNLDDDGKEELATRIIEAVGKDSKSIEMDIENKEDNSVYSHIKSILENNSQNNFIEKSANIANNLARAQTARNLPGGIVVVIDGVTSLDENKYVAIIKAELQGGFQKSNNNTITYVRDLLLTPQQKLYKIGIFMESETNNDLRAFVYDFNMSRSEENGMALYFYDRFLGCKISHTDKYLTSKFYHEAKKFIDNNFDEEDTLDMHTHLYSYLKSESATINVTEFADQYIAEDIKRNEFNNHLQNVVGKEDFNRTITKDITDIKSKLRIRKVTFSNKVKISAPSEAFDENVQIIDEFERDNKFITSIEIAGKISGLDK</sequence>
<gene>
    <name evidence="1" type="ORF">NJU99_13295</name>
</gene>
<protein>
    <submittedName>
        <fullName evidence="1">Nucleoid-associated protein</fullName>
    </submittedName>
</protein>
<dbReference type="EMBL" id="CP100595">
    <property type="protein sequence ID" value="UTJ06211.1"/>
    <property type="molecule type" value="Genomic_DNA"/>
</dbReference>
<name>A0ABY5E1Z6_9BACT</name>
<dbReference type="InterPro" id="IPR007358">
    <property type="entry name" value="Nucleoid_associated_NdpA"/>
</dbReference>
<reference evidence="1" key="1">
    <citation type="submission" date="2022-07" db="EMBL/GenBank/DDBJ databases">
        <title>Arcobacter roscoffensis sp. nov., a marine bacterium isolated from coastal seawater collected from Roscoff, France.</title>
        <authorList>
            <person name="Pascual J."/>
            <person name="Lepeaux C."/>
            <person name="Methner A."/>
            <person name="Overmann J."/>
        </authorList>
    </citation>
    <scope>NUCLEOTIDE SEQUENCE</scope>
    <source>
        <strain evidence="1">ARW1-2F2</strain>
    </source>
</reference>